<keyword evidence="4" id="KW-0833">Ubl conjugation pathway</keyword>
<evidence type="ECO:0000313" key="10">
    <source>
        <dbReference type="WBParaSite" id="GPLIN_000770400"/>
    </source>
</evidence>
<comment type="similarity">
    <text evidence="1">Belongs to the ATG10 family.</text>
</comment>
<evidence type="ECO:0000256" key="2">
    <source>
        <dbReference type="ARBA" id="ARBA00021099"/>
    </source>
</evidence>
<organism evidence="9 10">
    <name type="scientific">Globodera pallida</name>
    <name type="common">Potato cyst nematode worm</name>
    <name type="synonym">Heterodera pallida</name>
    <dbReference type="NCBI Taxonomy" id="36090"/>
    <lineage>
        <taxon>Eukaryota</taxon>
        <taxon>Metazoa</taxon>
        <taxon>Ecdysozoa</taxon>
        <taxon>Nematoda</taxon>
        <taxon>Chromadorea</taxon>
        <taxon>Rhabditida</taxon>
        <taxon>Tylenchina</taxon>
        <taxon>Tylenchomorpha</taxon>
        <taxon>Tylenchoidea</taxon>
        <taxon>Heteroderidae</taxon>
        <taxon>Heteroderinae</taxon>
        <taxon>Globodera</taxon>
    </lineage>
</organism>
<feature type="domain" description="Fas-associated factor 1/2-like UAS" evidence="8">
    <location>
        <begin position="75"/>
        <end position="132"/>
    </location>
</feature>
<evidence type="ECO:0000256" key="4">
    <source>
        <dbReference type="ARBA" id="ARBA00022786"/>
    </source>
</evidence>
<dbReference type="InterPro" id="IPR049483">
    <property type="entry name" value="FAF1_2-like_UAS"/>
</dbReference>
<dbReference type="Proteomes" id="UP000050741">
    <property type="component" value="Unassembled WGS sequence"/>
</dbReference>
<protein>
    <recommendedName>
        <fullName evidence="2">Ubiquitin-like-conjugating enzyme ATG10</fullName>
    </recommendedName>
    <alternativeName>
        <fullName evidence="6">Autophagy-related protein 10</fullName>
    </alternativeName>
</protein>
<evidence type="ECO:0000256" key="5">
    <source>
        <dbReference type="ARBA" id="ARBA00023006"/>
    </source>
</evidence>
<dbReference type="WBParaSite" id="GPLIN_000770400">
    <property type="protein sequence ID" value="GPLIN_000770400"/>
    <property type="gene ID" value="GPLIN_000770400"/>
</dbReference>
<feature type="region of interest" description="Disordered" evidence="7">
    <location>
        <begin position="1"/>
        <end position="34"/>
    </location>
</feature>
<sequence length="265" mass="29590">MDSSSQNSLDATVGESSNSLNTTTVNINHSDDDLDYTTNYDSDLELDKGALHNDNQLPLVPTEFTSIQEAIQNLTAVFDSRYGAQHAPFFQGSLLEAITEAFDSPGGGVEQRRPLAIYLHNDSAVAAHIFAQTDENAGGDGFWMEQTSFISSPLNGGPVKRNFAICFSETYGVPVFWFNFYDENGRLILFNDFQHFAFSSDDIRPLMGESISQNEHPFLGIAFYNLHPCKTTELMRPLKPRNFVLSFLSTIGSLFRTNWPLTLFN</sequence>
<dbReference type="AlphaFoldDB" id="A0A183C4B0"/>
<proteinExistence type="inferred from homology"/>
<keyword evidence="5" id="KW-0072">Autophagy</keyword>
<dbReference type="Gene3D" id="3.30.1460.50">
    <property type="match status" value="1"/>
</dbReference>
<feature type="compositionally biased region" description="Polar residues" evidence="7">
    <location>
        <begin position="1"/>
        <end position="28"/>
    </location>
</feature>
<evidence type="ECO:0000259" key="8">
    <source>
        <dbReference type="Pfam" id="PF21021"/>
    </source>
</evidence>
<evidence type="ECO:0000256" key="3">
    <source>
        <dbReference type="ARBA" id="ARBA00022679"/>
    </source>
</evidence>
<reference evidence="10" key="2">
    <citation type="submission" date="2016-06" db="UniProtKB">
        <authorList>
            <consortium name="WormBaseParasite"/>
        </authorList>
    </citation>
    <scope>IDENTIFICATION</scope>
</reference>
<dbReference type="Gene3D" id="3.40.30.10">
    <property type="entry name" value="Glutaredoxin"/>
    <property type="match status" value="1"/>
</dbReference>
<dbReference type="GO" id="GO:0000422">
    <property type="term" value="P:autophagy of mitochondrion"/>
    <property type="evidence" value="ECO:0007669"/>
    <property type="project" value="TreeGrafter"/>
</dbReference>
<keyword evidence="9" id="KW-1185">Reference proteome</keyword>
<dbReference type="Pfam" id="PF21021">
    <property type="entry name" value="FAF1"/>
    <property type="match status" value="1"/>
</dbReference>
<dbReference type="GO" id="GO:0000045">
    <property type="term" value="P:autophagosome assembly"/>
    <property type="evidence" value="ECO:0007669"/>
    <property type="project" value="TreeGrafter"/>
</dbReference>
<keyword evidence="3" id="KW-0808">Transferase</keyword>
<evidence type="ECO:0000313" key="9">
    <source>
        <dbReference type="Proteomes" id="UP000050741"/>
    </source>
</evidence>
<dbReference type="PANTHER" id="PTHR14957:SF1">
    <property type="entry name" value="UBIQUITIN-LIKE-CONJUGATING ENZYME ATG10"/>
    <property type="match status" value="1"/>
</dbReference>
<evidence type="ECO:0000256" key="6">
    <source>
        <dbReference type="ARBA" id="ARBA00029833"/>
    </source>
</evidence>
<name>A0A183C4B0_GLOPA</name>
<dbReference type="PANTHER" id="PTHR14957">
    <property type="entry name" value="UBIQUITIN-LIKE-CONJUGATING ENZYME ATG10"/>
    <property type="match status" value="1"/>
</dbReference>
<dbReference type="GO" id="GO:0005829">
    <property type="term" value="C:cytosol"/>
    <property type="evidence" value="ECO:0007669"/>
    <property type="project" value="TreeGrafter"/>
</dbReference>
<reference evidence="9" key="1">
    <citation type="submission" date="2014-05" db="EMBL/GenBank/DDBJ databases">
        <title>The genome and life-stage specific transcriptomes of Globodera pallida elucidate key aspects of plant parasitism by a cyst nematode.</title>
        <authorList>
            <person name="Cotton J.A."/>
            <person name="Lilley C.J."/>
            <person name="Jones L.M."/>
            <person name="Kikuchi T."/>
            <person name="Reid A.J."/>
            <person name="Thorpe P."/>
            <person name="Tsai I.J."/>
            <person name="Beasley H."/>
            <person name="Blok V."/>
            <person name="Cock P.J.A."/>
            <person name="Van den Akker S.E."/>
            <person name="Holroyd N."/>
            <person name="Hunt M."/>
            <person name="Mantelin S."/>
            <person name="Naghra H."/>
            <person name="Pain A."/>
            <person name="Palomares-Rius J.E."/>
            <person name="Zarowiecki M."/>
            <person name="Berriman M."/>
            <person name="Jones J.T."/>
            <person name="Urwin P.E."/>
        </authorList>
    </citation>
    <scope>NUCLEOTIDE SEQUENCE [LARGE SCALE GENOMIC DNA]</scope>
    <source>
        <strain evidence="9">Lindley</strain>
    </source>
</reference>
<evidence type="ECO:0000256" key="7">
    <source>
        <dbReference type="SAM" id="MobiDB-lite"/>
    </source>
</evidence>
<dbReference type="GO" id="GO:0032446">
    <property type="term" value="P:protein modification by small protein conjugation"/>
    <property type="evidence" value="ECO:0007669"/>
    <property type="project" value="TreeGrafter"/>
</dbReference>
<dbReference type="Pfam" id="PF03987">
    <property type="entry name" value="Autophagy_act_C"/>
    <property type="match status" value="1"/>
</dbReference>
<dbReference type="GO" id="GO:0061651">
    <property type="term" value="F:Atg12 conjugating enzyme activity"/>
    <property type="evidence" value="ECO:0007669"/>
    <property type="project" value="TreeGrafter"/>
</dbReference>
<dbReference type="InterPro" id="IPR007135">
    <property type="entry name" value="Atg3/Atg10"/>
</dbReference>
<evidence type="ECO:0000256" key="1">
    <source>
        <dbReference type="ARBA" id="ARBA00005696"/>
    </source>
</evidence>
<accession>A0A183C4B0</accession>